<accession>A0ABD3QGH8</accession>
<dbReference type="Proteomes" id="UP001530400">
    <property type="component" value="Unassembled WGS sequence"/>
</dbReference>
<dbReference type="InterPro" id="IPR045179">
    <property type="entry name" value="YgfZ/GcvT"/>
</dbReference>
<dbReference type="AlphaFoldDB" id="A0ABD3QGH8"/>
<evidence type="ECO:0000313" key="4">
    <source>
        <dbReference type="Proteomes" id="UP001530400"/>
    </source>
</evidence>
<evidence type="ECO:0000256" key="1">
    <source>
        <dbReference type="SAM" id="Coils"/>
    </source>
</evidence>
<dbReference type="PANTHER" id="PTHR22602:SF0">
    <property type="entry name" value="TRANSFERASE CAF17, MITOCHONDRIAL-RELATED"/>
    <property type="match status" value="1"/>
</dbReference>
<keyword evidence="1" id="KW-0175">Coiled coil</keyword>
<dbReference type="EMBL" id="JALLPJ020000183">
    <property type="protein sequence ID" value="KAL3799505.1"/>
    <property type="molecule type" value="Genomic_DNA"/>
</dbReference>
<dbReference type="InterPro" id="IPR027266">
    <property type="entry name" value="TrmE/GcvT-like"/>
</dbReference>
<protein>
    <submittedName>
        <fullName evidence="3">Uncharacterized protein</fullName>
    </submittedName>
</protein>
<feature type="coiled-coil region" evidence="1">
    <location>
        <begin position="650"/>
        <end position="705"/>
    </location>
</feature>
<feature type="region of interest" description="Disordered" evidence="2">
    <location>
        <begin position="344"/>
        <end position="369"/>
    </location>
</feature>
<sequence>MNTFVASTIFICSILGTSVPFLTAWSFAPKHQYPTNGASHYYQRFHPLLSTSTSQESTPYDDLSSAYDRQLPPSIVGEAVRAALRSDRGICFDFTTNRYSDNGCDGRLVSVIKIRGKGTRSFLNAKFSQSVPRKSTERDGRNNNGSLELIRTGVAFETGYLTSKGRIIDRIFALTFLNDRGEDVSDEAILITSPGNSGGNLYYELSPLVFPMDQVTLTDCTSSSSSSGVETSVLTLACSKLNDAKTSFDNNVAELLGGRNGFDFPSKGVCSHYKSKGSDIYLFEHTFLSTDACHGYSMVFEGDGLLSNQVWAYMTAEQNDQGPVGVGSLEYETLRIEAGIPGYGYEMTGDGPKRKKSDDEDSKELESEDEYFSKANPLELHLQHLVDTEKGCYQGQEGVASMMKNPRGSPRMLYQVVFYDSENDFDDDGGGGSFLMSIDNDKLREFQQLKKQSTVVNDTRQPKPGDSLYVLGSNESIFVGTITSVAEPNGTGDAKTVALALIRRADSILKSIKDQDLEMPKWWDTPDNDDDDTSSGPYGAKLSSDKGTSGIMNPPPLDPLVNLEVTIKGTYTIGRLQSLPSRRYQNAGGVATILDYEGRGEVVATSPDNNAFTEPEITVINDGTDESQRRVIDVTIGQDDPIIKEIAGDDESILNDIAEAEREAAEAAAQAKKAAAEAKRKAEKMEMLKAKAEAAMAARRKKKEEAS</sequence>
<keyword evidence="4" id="KW-1185">Reference proteome</keyword>
<dbReference type="Gene3D" id="3.30.1360.120">
    <property type="entry name" value="Probable tRNA modification gtpase trme, domain 1"/>
    <property type="match status" value="1"/>
</dbReference>
<proteinExistence type="predicted"/>
<evidence type="ECO:0000313" key="3">
    <source>
        <dbReference type="EMBL" id="KAL3799505.1"/>
    </source>
</evidence>
<dbReference type="Gene3D" id="2.40.30.160">
    <property type="match status" value="1"/>
</dbReference>
<comment type="caution">
    <text evidence="3">The sequence shown here is derived from an EMBL/GenBank/DDBJ whole genome shotgun (WGS) entry which is preliminary data.</text>
</comment>
<organism evidence="3 4">
    <name type="scientific">Cyclotella atomus</name>
    <dbReference type="NCBI Taxonomy" id="382360"/>
    <lineage>
        <taxon>Eukaryota</taxon>
        <taxon>Sar</taxon>
        <taxon>Stramenopiles</taxon>
        <taxon>Ochrophyta</taxon>
        <taxon>Bacillariophyta</taxon>
        <taxon>Coscinodiscophyceae</taxon>
        <taxon>Thalassiosirophycidae</taxon>
        <taxon>Stephanodiscales</taxon>
        <taxon>Stephanodiscaceae</taxon>
        <taxon>Cyclotella</taxon>
    </lineage>
</organism>
<evidence type="ECO:0000256" key="2">
    <source>
        <dbReference type="SAM" id="MobiDB-lite"/>
    </source>
</evidence>
<reference evidence="3 4" key="1">
    <citation type="submission" date="2024-10" db="EMBL/GenBank/DDBJ databases">
        <title>Updated reference genomes for cyclostephanoid diatoms.</title>
        <authorList>
            <person name="Roberts W.R."/>
            <person name="Alverson A.J."/>
        </authorList>
    </citation>
    <scope>NUCLEOTIDE SEQUENCE [LARGE SCALE GENOMIC DNA]</scope>
    <source>
        <strain evidence="3 4">AJA010-31</strain>
    </source>
</reference>
<dbReference type="PANTHER" id="PTHR22602">
    <property type="entry name" value="TRANSFERASE CAF17, MITOCHONDRIAL-RELATED"/>
    <property type="match status" value="1"/>
</dbReference>
<name>A0ABD3QGH8_9STRA</name>
<feature type="compositionally biased region" description="Acidic residues" evidence="2">
    <location>
        <begin position="359"/>
        <end position="369"/>
    </location>
</feature>
<gene>
    <name evidence="3" type="ORF">ACHAWO_002399</name>
</gene>
<feature type="region of interest" description="Disordered" evidence="2">
    <location>
        <begin position="519"/>
        <end position="555"/>
    </location>
</feature>
<dbReference type="SUPFAM" id="SSF103025">
    <property type="entry name" value="Folate-binding domain"/>
    <property type="match status" value="1"/>
</dbReference>